<dbReference type="Proteomes" id="UP000000305">
    <property type="component" value="Unassembled WGS sequence"/>
</dbReference>
<comment type="similarity">
    <text evidence="6 9">Belongs to the peptidase M48 family.</text>
</comment>
<dbReference type="GO" id="GO:0004222">
    <property type="term" value="F:metalloendopeptidase activity"/>
    <property type="evidence" value="ECO:0000318"/>
    <property type="project" value="GO_Central"/>
</dbReference>
<gene>
    <name evidence="11" type="ORF">DAPPUDRAFT_48386</name>
</gene>
<dbReference type="eggNOG" id="KOG2661">
    <property type="taxonomic scope" value="Eukaryota"/>
</dbReference>
<dbReference type="InParanoid" id="E9GBR9"/>
<dbReference type="GO" id="GO:0046872">
    <property type="term" value="F:metal ion binding"/>
    <property type="evidence" value="ECO:0007669"/>
    <property type="project" value="UniProtKB-KW"/>
</dbReference>
<organism evidence="11 12">
    <name type="scientific">Daphnia pulex</name>
    <name type="common">Water flea</name>
    <dbReference type="NCBI Taxonomy" id="6669"/>
    <lineage>
        <taxon>Eukaryota</taxon>
        <taxon>Metazoa</taxon>
        <taxon>Ecdysozoa</taxon>
        <taxon>Arthropoda</taxon>
        <taxon>Crustacea</taxon>
        <taxon>Branchiopoda</taxon>
        <taxon>Diplostraca</taxon>
        <taxon>Cladocera</taxon>
        <taxon>Anomopoda</taxon>
        <taxon>Daphniidae</taxon>
        <taxon>Daphnia</taxon>
    </lineage>
</organism>
<dbReference type="AlphaFoldDB" id="E9GBR9"/>
<dbReference type="GO" id="GO:0006515">
    <property type="term" value="P:protein quality control for misfolded or incompletely synthesized proteins"/>
    <property type="evidence" value="ECO:0000318"/>
    <property type="project" value="GO_Central"/>
</dbReference>
<keyword evidence="5 9" id="KW-0482">Metalloprotease</keyword>
<evidence type="ECO:0000256" key="1">
    <source>
        <dbReference type="ARBA" id="ARBA00022670"/>
    </source>
</evidence>
<dbReference type="STRING" id="6669.E9GBR9"/>
<evidence type="ECO:0000256" key="8">
    <source>
        <dbReference type="ARBA" id="ARBA00042978"/>
    </source>
</evidence>
<dbReference type="PANTHER" id="PTHR22726:SF1">
    <property type="entry name" value="METALLOENDOPEPTIDASE OMA1, MITOCHONDRIAL"/>
    <property type="match status" value="1"/>
</dbReference>
<keyword evidence="2" id="KW-0479">Metal-binding</keyword>
<evidence type="ECO:0000256" key="3">
    <source>
        <dbReference type="ARBA" id="ARBA00022801"/>
    </source>
</evidence>
<dbReference type="PANTHER" id="PTHR22726">
    <property type="entry name" value="METALLOENDOPEPTIDASE OMA1"/>
    <property type="match status" value="1"/>
</dbReference>
<dbReference type="InterPro" id="IPR051156">
    <property type="entry name" value="Mito/Outer_Membr_Metalloprot"/>
</dbReference>
<evidence type="ECO:0000313" key="12">
    <source>
        <dbReference type="Proteomes" id="UP000000305"/>
    </source>
</evidence>
<reference evidence="11 12" key="1">
    <citation type="journal article" date="2011" name="Science">
        <title>The ecoresponsive genome of Daphnia pulex.</title>
        <authorList>
            <person name="Colbourne J.K."/>
            <person name="Pfrender M.E."/>
            <person name="Gilbert D."/>
            <person name="Thomas W.K."/>
            <person name="Tucker A."/>
            <person name="Oakley T.H."/>
            <person name="Tokishita S."/>
            <person name="Aerts A."/>
            <person name="Arnold G.J."/>
            <person name="Basu M.K."/>
            <person name="Bauer D.J."/>
            <person name="Caceres C.E."/>
            <person name="Carmel L."/>
            <person name="Casola C."/>
            <person name="Choi J.H."/>
            <person name="Detter J.C."/>
            <person name="Dong Q."/>
            <person name="Dusheyko S."/>
            <person name="Eads B.D."/>
            <person name="Frohlich T."/>
            <person name="Geiler-Samerotte K.A."/>
            <person name="Gerlach D."/>
            <person name="Hatcher P."/>
            <person name="Jogdeo S."/>
            <person name="Krijgsveld J."/>
            <person name="Kriventseva E.V."/>
            <person name="Kultz D."/>
            <person name="Laforsch C."/>
            <person name="Lindquist E."/>
            <person name="Lopez J."/>
            <person name="Manak J.R."/>
            <person name="Muller J."/>
            <person name="Pangilinan J."/>
            <person name="Patwardhan R.P."/>
            <person name="Pitluck S."/>
            <person name="Pritham E.J."/>
            <person name="Rechtsteiner A."/>
            <person name="Rho M."/>
            <person name="Rogozin I.B."/>
            <person name="Sakarya O."/>
            <person name="Salamov A."/>
            <person name="Schaack S."/>
            <person name="Shapiro H."/>
            <person name="Shiga Y."/>
            <person name="Skalitzky C."/>
            <person name="Smith Z."/>
            <person name="Souvorov A."/>
            <person name="Sung W."/>
            <person name="Tang Z."/>
            <person name="Tsuchiya D."/>
            <person name="Tu H."/>
            <person name="Vos H."/>
            <person name="Wang M."/>
            <person name="Wolf Y.I."/>
            <person name="Yamagata H."/>
            <person name="Yamada T."/>
            <person name="Ye Y."/>
            <person name="Shaw J.R."/>
            <person name="Andrews J."/>
            <person name="Crease T.J."/>
            <person name="Tang H."/>
            <person name="Lucas S.M."/>
            <person name="Robertson H.M."/>
            <person name="Bork P."/>
            <person name="Koonin E.V."/>
            <person name="Zdobnov E.M."/>
            <person name="Grigoriev I.V."/>
            <person name="Lynch M."/>
            <person name="Boore J.L."/>
        </authorList>
    </citation>
    <scope>NUCLEOTIDE SEQUENCE [LARGE SCALE GENOMIC DNA]</scope>
</reference>
<evidence type="ECO:0000256" key="5">
    <source>
        <dbReference type="ARBA" id="ARBA00023049"/>
    </source>
</evidence>
<protein>
    <recommendedName>
        <fullName evidence="7">Metalloendopeptidase OMA1, mitochondrial</fullName>
    </recommendedName>
    <alternativeName>
        <fullName evidence="8">Overlapping with the m-AAA protease 1 homolog</fullName>
    </alternativeName>
</protein>
<evidence type="ECO:0000256" key="2">
    <source>
        <dbReference type="ARBA" id="ARBA00022723"/>
    </source>
</evidence>
<dbReference type="GO" id="GO:0034982">
    <property type="term" value="P:mitochondrial protein processing"/>
    <property type="evidence" value="ECO:0000318"/>
    <property type="project" value="GO_Central"/>
</dbReference>
<evidence type="ECO:0000256" key="6">
    <source>
        <dbReference type="ARBA" id="ARBA00038233"/>
    </source>
</evidence>
<evidence type="ECO:0000259" key="10">
    <source>
        <dbReference type="Pfam" id="PF01435"/>
    </source>
</evidence>
<dbReference type="EMBL" id="GL732538">
    <property type="protein sequence ID" value="EFX83008.1"/>
    <property type="molecule type" value="Genomic_DNA"/>
</dbReference>
<evidence type="ECO:0000313" key="11">
    <source>
        <dbReference type="EMBL" id="EFX83008.1"/>
    </source>
</evidence>
<dbReference type="InterPro" id="IPR001915">
    <property type="entry name" value="Peptidase_M48"/>
</dbReference>
<dbReference type="KEGG" id="dpx:DAPPUDRAFT_48386"/>
<dbReference type="CDD" id="cd07331">
    <property type="entry name" value="M48C_Oma1_like"/>
    <property type="match status" value="1"/>
</dbReference>
<evidence type="ECO:0000256" key="9">
    <source>
        <dbReference type="RuleBase" id="RU003983"/>
    </source>
</evidence>
<comment type="cofactor">
    <cofactor evidence="9">
        <name>Zn(2+)</name>
        <dbReference type="ChEBI" id="CHEBI:29105"/>
    </cofactor>
    <text evidence="9">Binds 1 zinc ion per subunit.</text>
</comment>
<dbReference type="GO" id="GO:0005743">
    <property type="term" value="C:mitochondrial inner membrane"/>
    <property type="evidence" value="ECO:0000318"/>
    <property type="project" value="GO_Central"/>
</dbReference>
<feature type="domain" description="Peptidase M48" evidence="10">
    <location>
        <begin position="165"/>
        <end position="353"/>
    </location>
</feature>
<accession>E9GBR9</accession>
<dbReference type="Pfam" id="PF01435">
    <property type="entry name" value="Peptidase_M48"/>
    <property type="match status" value="1"/>
</dbReference>
<dbReference type="OrthoDB" id="7464992at2759"/>
<keyword evidence="1 9" id="KW-0645">Protease</keyword>
<evidence type="ECO:0000256" key="4">
    <source>
        <dbReference type="ARBA" id="ARBA00022833"/>
    </source>
</evidence>
<sequence length="374" mass="42788">MLGFFRCVRSATRFSQVPRFPLITQRAFEKGTKISECGFHTTSPRAAIPPVVLIILRPALRVVAFFAGRNFRKWWRSLPKDKREHYWSRIKEKKWKILVGGAVTSAMAYWFYMSHLEVEPITGRERFSIVSTKQIQDLSQLEFQAICTEYASRIEPIKHPYYARMKRVADRLLHANKHLPQIYTKTWTITVLDDPRNMNAFVLPNGNIFVFTGMLDFCTTDDELGVVLGHEISHCLLGHAAENVSREHLLEAIKLVLIALAWAFLPSDILSLLGYGVGAGAVNATLRYPYSRNLENEADQVGIHLAAKACFDVRAALAFWDKMDIIHELDLLASQEWLSTHPSHKTRVAKIEEQLPDAISFRKYCKVRSILKDC</sequence>
<keyword evidence="12" id="KW-1185">Reference proteome</keyword>
<keyword evidence="4 9" id="KW-0862">Zinc</keyword>
<evidence type="ECO:0000256" key="7">
    <source>
        <dbReference type="ARBA" id="ARBA00040360"/>
    </source>
</evidence>
<dbReference type="OMA" id="RFNCYSE"/>
<dbReference type="PhylomeDB" id="E9GBR9"/>
<name>E9GBR9_DAPPU</name>
<dbReference type="Gene3D" id="3.30.2010.10">
    <property type="entry name" value="Metalloproteases ('zincins'), catalytic domain"/>
    <property type="match status" value="1"/>
</dbReference>
<keyword evidence="3 9" id="KW-0378">Hydrolase</keyword>
<proteinExistence type="inferred from homology"/>
<dbReference type="HOGENOM" id="CLU_029002_6_0_1"/>